<accession>A0A2A4JTT8</accession>
<proteinExistence type="predicted"/>
<feature type="chain" id="PRO_5012878763" evidence="1">
    <location>
        <begin position="19"/>
        <end position="89"/>
    </location>
</feature>
<organism evidence="2">
    <name type="scientific">Heliothis virescens</name>
    <name type="common">Tobacco budworm moth</name>
    <dbReference type="NCBI Taxonomy" id="7102"/>
    <lineage>
        <taxon>Eukaryota</taxon>
        <taxon>Metazoa</taxon>
        <taxon>Ecdysozoa</taxon>
        <taxon>Arthropoda</taxon>
        <taxon>Hexapoda</taxon>
        <taxon>Insecta</taxon>
        <taxon>Pterygota</taxon>
        <taxon>Neoptera</taxon>
        <taxon>Endopterygota</taxon>
        <taxon>Lepidoptera</taxon>
        <taxon>Glossata</taxon>
        <taxon>Ditrysia</taxon>
        <taxon>Noctuoidea</taxon>
        <taxon>Noctuidae</taxon>
        <taxon>Heliothinae</taxon>
        <taxon>Heliothis</taxon>
    </lineage>
</organism>
<comment type="caution">
    <text evidence="2">The sequence shown here is derived from an EMBL/GenBank/DDBJ whole genome shotgun (WGS) entry which is preliminary data.</text>
</comment>
<gene>
    <name evidence="2" type="ORF">B5V51_12216</name>
</gene>
<evidence type="ECO:0000313" key="2">
    <source>
        <dbReference type="EMBL" id="PCG75108.1"/>
    </source>
</evidence>
<protein>
    <submittedName>
        <fullName evidence="2">Uncharacterized protein</fullName>
    </submittedName>
</protein>
<feature type="signal peptide" evidence="1">
    <location>
        <begin position="1"/>
        <end position="18"/>
    </location>
</feature>
<evidence type="ECO:0000256" key="1">
    <source>
        <dbReference type="SAM" id="SignalP"/>
    </source>
</evidence>
<dbReference type="AlphaFoldDB" id="A0A2A4JTT8"/>
<sequence length="89" mass="9476">MNKLLIVLLAVCLVSAHAFVKRDAPAPADASNAVNDIQKTLEEFGKTISQNVQQALNPELIKEKISEIAKDVSKAVDNLAAQAKPKPAA</sequence>
<dbReference type="EMBL" id="NWSH01000637">
    <property type="protein sequence ID" value="PCG75108.1"/>
    <property type="molecule type" value="Genomic_DNA"/>
</dbReference>
<reference evidence="2" key="1">
    <citation type="submission" date="2017-09" db="EMBL/GenBank/DDBJ databases">
        <title>Contemporary evolution of a Lepidopteran species, Heliothis virescens, in response to modern agricultural practices.</title>
        <authorList>
            <person name="Fritz M.L."/>
            <person name="Deyonke A.M."/>
            <person name="Papanicolaou A."/>
            <person name="Micinski S."/>
            <person name="Westbrook J."/>
            <person name="Gould F."/>
        </authorList>
    </citation>
    <scope>NUCLEOTIDE SEQUENCE [LARGE SCALE GENOMIC DNA]</scope>
    <source>
        <strain evidence="2">HvINT-</strain>
        <tissue evidence="2">Whole body</tissue>
    </source>
</reference>
<name>A0A2A4JTT8_HELVI</name>
<keyword evidence="1" id="KW-0732">Signal</keyword>